<accession>A0ABQ8K8Z7</accession>
<dbReference type="EMBL" id="JADCUA010000019">
    <property type="protein sequence ID" value="KAH9833221.1"/>
    <property type="molecule type" value="Genomic_DNA"/>
</dbReference>
<dbReference type="Proteomes" id="UP000814176">
    <property type="component" value="Unassembled WGS sequence"/>
</dbReference>
<feature type="region of interest" description="Disordered" evidence="1">
    <location>
        <begin position="165"/>
        <end position="241"/>
    </location>
</feature>
<proteinExistence type="predicted"/>
<evidence type="ECO:0000313" key="2">
    <source>
        <dbReference type="EMBL" id="KAH9833221.1"/>
    </source>
</evidence>
<comment type="caution">
    <text evidence="2">The sequence shown here is derived from an EMBL/GenBank/DDBJ whole genome shotgun (WGS) entry which is preliminary data.</text>
</comment>
<organism evidence="2 3">
    <name type="scientific">Rhodofomes roseus</name>
    <dbReference type="NCBI Taxonomy" id="34475"/>
    <lineage>
        <taxon>Eukaryota</taxon>
        <taxon>Fungi</taxon>
        <taxon>Dikarya</taxon>
        <taxon>Basidiomycota</taxon>
        <taxon>Agaricomycotina</taxon>
        <taxon>Agaricomycetes</taxon>
        <taxon>Polyporales</taxon>
        <taxon>Rhodofomes</taxon>
    </lineage>
</organism>
<evidence type="ECO:0000256" key="1">
    <source>
        <dbReference type="SAM" id="MobiDB-lite"/>
    </source>
</evidence>
<dbReference type="RefSeq" id="XP_047775987.1">
    <property type="nucleotide sequence ID" value="XM_047927806.1"/>
</dbReference>
<keyword evidence="3" id="KW-1185">Reference proteome</keyword>
<protein>
    <submittedName>
        <fullName evidence="2">Uncharacterized protein</fullName>
    </submittedName>
</protein>
<name>A0ABQ8K8Z7_9APHY</name>
<reference evidence="2 3" key="1">
    <citation type="journal article" date="2021" name="Environ. Microbiol.">
        <title>Gene family expansions and transcriptome signatures uncover fungal adaptations to wood decay.</title>
        <authorList>
            <person name="Hage H."/>
            <person name="Miyauchi S."/>
            <person name="Viragh M."/>
            <person name="Drula E."/>
            <person name="Min B."/>
            <person name="Chaduli D."/>
            <person name="Navarro D."/>
            <person name="Favel A."/>
            <person name="Norest M."/>
            <person name="Lesage-Meessen L."/>
            <person name="Balint B."/>
            <person name="Merenyi Z."/>
            <person name="de Eugenio L."/>
            <person name="Morin E."/>
            <person name="Martinez A.T."/>
            <person name="Baldrian P."/>
            <person name="Stursova M."/>
            <person name="Martinez M.J."/>
            <person name="Novotny C."/>
            <person name="Magnuson J.K."/>
            <person name="Spatafora J.W."/>
            <person name="Maurice S."/>
            <person name="Pangilinan J."/>
            <person name="Andreopoulos W."/>
            <person name="LaButti K."/>
            <person name="Hundley H."/>
            <person name="Na H."/>
            <person name="Kuo A."/>
            <person name="Barry K."/>
            <person name="Lipzen A."/>
            <person name="Henrissat B."/>
            <person name="Riley R."/>
            <person name="Ahrendt S."/>
            <person name="Nagy L.G."/>
            <person name="Grigoriev I.V."/>
            <person name="Martin F."/>
            <person name="Rosso M.N."/>
        </authorList>
    </citation>
    <scope>NUCLEOTIDE SEQUENCE [LARGE SCALE GENOMIC DNA]</scope>
    <source>
        <strain evidence="2 3">CIRM-BRFM 1785</strain>
    </source>
</reference>
<evidence type="ECO:0000313" key="3">
    <source>
        <dbReference type="Proteomes" id="UP000814176"/>
    </source>
</evidence>
<dbReference type="GeneID" id="72008538"/>
<sequence>MRRRDDDELPEYEMETIDGKTLACYIPSAVGKTFEIFFRGDTREDIYGTAVLCFIDGRCAEGIHFLPTVIARTFWGVQRPDSRTITVDLLSYCPDDDSNSVALEPHPDLGTVVVKLAYVTSRGVTGPFRKIAEEFKPGMVHERSKKWVCNAFQFLQAENMMPLDERAASDASDQAPTESMRQPVRPPQNELEAGASREMTREATPGSTTFPKEEEEDKPTIAQSAGHEDVDELQKELDSAQERVQSLQSRLQAIKASGSSLRVKREQ</sequence>
<feature type="compositionally biased region" description="Polar residues" evidence="1">
    <location>
        <begin position="171"/>
        <end position="180"/>
    </location>
</feature>
<feature type="compositionally biased region" description="Basic and acidic residues" evidence="1">
    <location>
        <begin position="226"/>
        <end position="241"/>
    </location>
</feature>
<gene>
    <name evidence="2" type="ORF">C8Q71DRAFT_860491</name>
</gene>